<feature type="compositionally biased region" description="Polar residues" evidence="1">
    <location>
        <begin position="64"/>
        <end position="77"/>
    </location>
</feature>
<feature type="region of interest" description="Disordered" evidence="1">
    <location>
        <begin position="1"/>
        <end position="22"/>
    </location>
</feature>
<evidence type="ECO:0000313" key="2">
    <source>
        <dbReference type="EMBL" id="KAF6803385.1"/>
    </source>
</evidence>
<accession>A0A8H6IZK6</accession>
<proteinExistence type="predicted"/>
<comment type="caution">
    <text evidence="2">The sequence shown here is derived from an EMBL/GenBank/DDBJ whole genome shotgun (WGS) entry which is preliminary data.</text>
</comment>
<feature type="compositionally biased region" description="Acidic residues" evidence="1">
    <location>
        <begin position="49"/>
        <end position="58"/>
    </location>
</feature>
<protein>
    <submittedName>
        <fullName evidence="2">Uncharacterized protein</fullName>
    </submittedName>
</protein>
<organism evidence="2 3">
    <name type="scientific">Colletotrichum musicola</name>
    <dbReference type="NCBI Taxonomy" id="2175873"/>
    <lineage>
        <taxon>Eukaryota</taxon>
        <taxon>Fungi</taxon>
        <taxon>Dikarya</taxon>
        <taxon>Ascomycota</taxon>
        <taxon>Pezizomycotina</taxon>
        <taxon>Sordariomycetes</taxon>
        <taxon>Hypocreomycetidae</taxon>
        <taxon>Glomerellales</taxon>
        <taxon>Glomerellaceae</taxon>
        <taxon>Colletotrichum</taxon>
        <taxon>Colletotrichum orchidearum species complex</taxon>
    </lineage>
</organism>
<evidence type="ECO:0000313" key="3">
    <source>
        <dbReference type="Proteomes" id="UP000639643"/>
    </source>
</evidence>
<feature type="region of interest" description="Disordered" evidence="1">
    <location>
        <begin position="49"/>
        <end position="77"/>
    </location>
</feature>
<evidence type="ECO:0000256" key="1">
    <source>
        <dbReference type="SAM" id="MobiDB-lite"/>
    </source>
</evidence>
<reference evidence="2" key="1">
    <citation type="journal article" date="2020" name="Phytopathology">
        <title>Genome Sequence Resources of Colletotrichum truncatum, C. plurivorum, C. musicola, and C. sojae: Four Species Pathogenic to Soybean (Glycine max).</title>
        <authorList>
            <person name="Rogerio F."/>
            <person name="Boufleur T.R."/>
            <person name="Ciampi-Guillardi M."/>
            <person name="Sukno S.A."/>
            <person name="Thon M.R."/>
            <person name="Massola Junior N.S."/>
            <person name="Baroncelli R."/>
        </authorList>
    </citation>
    <scope>NUCLEOTIDE SEQUENCE</scope>
    <source>
        <strain evidence="2">LFN0074</strain>
    </source>
</reference>
<gene>
    <name evidence="2" type="ORF">CMUS01_15104</name>
</gene>
<name>A0A8H6IZK6_9PEZI</name>
<dbReference type="AlphaFoldDB" id="A0A8H6IZK6"/>
<sequence length="77" mass="8543">MNQQPPRGHRRPQIGNKTTDRRLDRLVFSTGNPRGSLRARIAEIVDLTGDADDDDDDGTMMTTPLSLVTSNEGNQHL</sequence>
<dbReference type="EMBL" id="WIGM01001202">
    <property type="protein sequence ID" value="KAF6803385.1"/>
    <property type="molecule type" value="Genomic_DNA"/>
</dbReference>
<keyword evidence="3" id="KW-1185">Reference proteome</keyword>
<dbReference type="Proteomes" id="UP000639643">
    <property type="component" value="Unassembled WGS sequence"/>
</dbReference>